<dbReference type="PROSITE" id="PS50011">
    <property type="entry name" value="PROTEIN_KINASE_DOM"/>
    <property type="match status" value="1"/>
</dbReference>
<evidence type="ECO:0000313" key="2">
    <source>
        <dbReference type="EMBL" id="AEO71827.1"/>
    </source>
</evidence>
<organism evidence="2 3">
    <name type="scientific">Thermothielavioides terrestris (strain ATCC 38088 / NRRL 8126)</name>
    <name type="common">Thielavia terrestris</name>
    <dbReference type="NCBI Taxonomy" id="578455"/>
    <lineage>
        <taxon>Eukaryota</taxon>
        <taxon>Fungi</taxon>
        <taxon>Dikarya</taxon>
        <taxon>Ascomycota</taxon>
        <taxon>Pezizomycotina</taxon>
        <taxon>Sordariomycetes</taxon>
        <taxon>Sordariomycetidae</taxon>
        <taxon>Sordariales</taxon>
        <taxon>Chaetomiaceae</taxon>
        <taxon>Thermothielavioides</taxon>
        <taxon>Thermothielavioides terrestris</taxon>
    </lineage>
</organism>
<dbReference type="PANTHER" id="PTHR44329">
    <property type="entry name" value="SERINE/THREONINE-PROTEIN KINASE TNNI3K-RELATED"/>
    <property type="match status" value="1"/>
</dbReference>
<dbReference type="Proteomes" id="UP000008181">
    <property type="component" value="Chromosome 6"/>
</dbReference>
<evidence type="ECO:0000313" key="3">
    <source>
        <dbReference type="Proteomes" id="UP000008181"/>
    </source>
</evidence>
<dbReference type="OrthoDB" id="4062651at2759"/>
<feature type="domain" description="Protein kinase" evidence="1">
    <location>
        <begin position="191"/>
        <end position="599"/>
    </location>
</feature>
<accession>G2RG84</accession>
<evidence type="ECO:0000259" key="1">
    <source>
        <dbReference type="PROSITE" id="PS50011"/>
    </source>
</evidence>
<name>G2RG84_THETT</name>
<dbReference type="KEGG" id="ttt:THITE_2058824"/>
<keyword evidence="3" id="KW-1185">Reference proteome</keyword>
<dbReference type="GeneID" id="11521862"/>
<dbReference type="GO" id="GO:0004674">
    <property type="term" value="F:protein serine/threonine kinase activity"/>
    <property type="evidence" value="ECO:0007669"/>
    <property type="project" value="TreeGrafter"/>
</dbReference>
<dbReference type="SUPFAM" id="SSF56112">
    <property type="entry name" value="Protein kinase-like (PK-like)"/>
    <property type="match status" value="1"/>
</dbReference>
<proteinExistence type="predicted"/>
<dbReference type="GO" id="GO:0005524">
    <property type="term" value="F:ATP binding"/>
    <property type="evidence" value="ECO:0007669"/>
    <property type="project" value="InterPro"/>
</dbReference>
<dbReference type="SMART" id="SM00220">
    <property type="entry name" value="S_TKc"/>
    <property type="match status" value="1"/>
</dbReference>
<reference evidence="2 3" key="1">
    <citation type="journal article" date="2011" name="Nat. Biotechnol.">
        <title>Comparative genomic analysis of the thermophilic biomass-degrading fungi Myceliophthora thermophila and Thielavia terrestris.</title>
        <authorList>
            <person name="Berka R.M."/>
            <person name="Grigoriev I.V."/>
            <person name="Otillar R."/>
            <person name="Salamov A."/>
            <person name="Grimwood J."/>
            <person name="Reid I."/>
            <person name="Ishmael N."/>
            <person name="John T."/>
            <person name="Darmond C."/>
            <person name="Moisan M.-C."/>
            <person name="Henrissat B."/>
            <person name="Coutinho P.M."/>
            <person name="Lombard V."/>
            <person name="Natvig D.O."/>
            <person name="Lindquist E."/>
            <person name="Schmutz J."/>
            <person name="Lucas S."/>
            <person name="Harris P."/>
            <person name="Powlowski J."/>
            <person name="Bellemare A."/>
            <person name="Taylor D."/>
            <person name="Butler G."/>
            <person name="de Vries R.P."/>
            <person name="Allijn I.E."/>
            <person name="van den Brink J."/>
            <person name="Ushinsky S."/>
            <person name="Storms R."/>
            <person name="Powell A.J."/>
            <person name="Paulsen I.T."/>
            <person name="Elbourne L.D.H."/>
            <person name="Baker S.E."/>
            <person name="Magnuson J."/>
            <person name="LaBoissiere S."/>
            <person name="Clutterbuck A.J."/>
            <person name="Martinez D."/>
            <person name="Wogulis M."/>
            <person name="de Leon A.L."/>
            <person name="Rey M.W."/>
            <person name="Tsang A."/>
        </authorList>
    </citation>
    <scope>NUCLEOTIDE SEQUENCE [LARGE SCALE GENOMIC DNA]</scope>
    <source>
        <strain evidence="3">ATCC 38088 / NRRL 8126</strain>
    </source>
</reference>
<dbReference type="HOGENOM" id="CLU_018065_0_0_1"/>
<dbReference type="STRING" id="578455.G2RG84"/>
<gene>
    <name evidence="2" type="ORF">THITE_2058824</name>
</gene>
<dbReference type="RefSeq" id="XP_003658163.1">
    <property type="nucleotide sequence ID" value="XM_003658115.1"/>
</dbReference>
<dbReference type="InterPro" id="IPR011009">
    <property type="entry name" value="Kinase-like_dom_sf"/>
</dbReference>
<dbReference type="EMBL" id="CP003014">
    <property type="protein sequence ID" value="AEO71827.1"/>
    <property type="molecule type" value="Genomic_DNA"/>
</dbReference>
<sequence length="599" mass="66156">MELSHALVDAVWRPKFLVEWEEGRLQKWLDPSAHLVGPLPWDLSPLNPKNRVDSLEQANNNSNAGWRIDGATVCGTRFFAVPLALLPALPPLGIFVTLPDQTTFPPALRSTLDASASVPLRSGPAIARLGVSRHICRALDYQCERDPSILGRYRRLPFGSELVFENVASDPADMRLTVVANHDFERKARRLGDLRELWSDIPADAWPVEVDLLSLRFVRQIHDTVCLVESPGRDGTVVFKSAVGSVEHMYHELRFLLTIPPHPNVMPRPLAIVTKRSAFGGKRGVVGFLLRHFAAGSLRDVLPARQRAGTLPARVKAKWCRQVVAALVHIREAAGTFYPDLRPDNVLLDEDDGNGGGGGSVVLCDFEQRGNWHEWCAPEVLFRQYAENIRAALLLSRSEDDAGYGVASSYRRLLAGYAPPAHLIETPVQAANRPWFLLPAAAQEKAVVYSVGLFIYTMFEGLSNVRRSIANQWLIDPDVEFPAVRNTPGAVMDLVKRCTDGAVEWADQERGVDKPPRVVRQGGALYPDGQLDLEFGTAATAATVLDAARAWWSAELAGAESFLQSDEWRSQEFGKGRPSLRQVLQELDRLGEGLDDTAG</sequence>
<dbReference type="InterPro" id="IPR051681">
    <property type="entry name" value="Ser/Thr_Kinases-Pseudokinases"/>
</dbReference>
<protein>
    <recommendedName>
        <fullName evidence="1">Protein kinase domain-containing protein</fullName>
    </recommendedName>
</protein>
<dbReference type="InterPro" id="IPR000719">
    <property type="entry name" value="Prot_kinase_dom"/>
</dbReference>
<dbReference type="eggNOG" id="ENOG502SDZT">
    <property type="taxonomic scope" value="Eukaryota"/>
</dbReference>
<dbReference type="AlphaFoldDB" id="G2RG84"/>
<dbReference type="Gene3D" id="1.10.510.10">
    <property type="entry name" value="Transferase(Phosphotransferase) domain 1"/>
    <property type="match status" value="1"/>
</dbReference>